<dbReference type="AlphaFoldDB" id="E9HN14"/>
<dbReference type="HOGENOM" id="CLU_1305977_0_0_1"/>
<keyword evidence="3" id="KW-1185">Reference proteome</keyword>
<dbReference type="PhylomeDB" id="E9HN14"/>
<feature type="region of interest" description="Disordered" evidence="1">
    <location>
        <begin position="187"/>
        <end position="211"/>
    </location>
</feature>
<gene>
    <name evidence="2" type="ORF">DAPPUDRAFT_331655</name>
</gene>
<name>E9HN14_DAPPU</name>
<protein>
    <submittedName>
        <fullName evidence="2">Uncharacterized protein</fullName>
    </submittedName>
</protein>
<organism evidence="2 3">
    <name type="scientific">Daphnia pulex</name>
    <name type="common">Water flea</name>
    <dbReference type="NCBI Taxonomy" id="6669"/>
    <lineage>
        <taxon>Eukaryota</taxon>
        <taxon>Metazoa</taxon>
        <taxon>Ecdysozoa</taxon>
        <taxon>Arthropoda</taxon>
        <taxon>Crustacea</taxon>
        <taxon>Branchiopoda</taxon>
        <taxon>Diplostraca</taxon>
        <taxon>Cladocera</taxon>
        <taxon>Anomopoda</taxon>
        <taxon>Daphniidae</taxon>
        <taxon>Daphnia</taxon>
    </lineage>
</organism>
<reference evidence="2 3" key="1">
    <citation type="journal article" date="2011" name="Science">
        <title>The ecoresponsive genome of Daphnia pulex.</title>
        <authorList>
            <person name="Colbourne J.K."/>
            <person name="Pfrender M.E."/>
            <person name="Gilbert D."/>
            <person name="Thomas W.K."/>
            <person name="Tucker A."/>
            <person name="Oakley T.H."/>
            <person name="Tokishita S."/>
            <person name="Aerts A."/>
            <person name="Arnold G.J."/>
            <person name="Basu M.K."/>
            <person name="Bauer D.J."/>
            <person name="Caceres C.E."/>
            <person name="Carmel L."/>
            <person name="Casola C."/>
            <person name="Choi J.H."/>
            <person name="Detter J.C."/>
            <person name="Dong Q."/>
            <person name="Dusheyko S."/>
            <person name="Eads B.D."/>
            <person name="Frohlich T."/>
            <person name="Geiler-Samerotte K.A."/>
            <person name="Gerlach D."/>
            <person name="Hatcher P."/>
            <person name="Jogdeo S."/>
            <person name="Krijgsveld J."/>
            <person name="Kriventseva E.V."/>
            <person name="Kultz D."/>
            <person name="Laforsch C."/>
            <person name="Lindquist E."/>
            <person name="Lopez J."/>
            <person name="Manak J.R."/>
            <person name="Muller J."/>
            <person name="Pangilinan J."/>
            <person name="Patwardhan R.P."/>
            <person name="Pitluck S."/>
            <person name="Pritham E.J."/>
            <person name="Rechtsteiner A."/>
            <person name="Rho M."/>
            <person name="Rogozin I.B."/>
            <person name="Sakarya O."/>
            <person name="Salamov A."/>
            <person name="Schaack S."/>
            <person name="Shapiro H."/>
            <person name="Shiga Y."/>
            <person name="Skalitzky C."/>
            <person name="Smith Z."/>
            <person name="Souvorov A."/>
            <person name="Sung W."/>
            <person name="Tang Z."/>
            <person name="Tsuchiya D."/>
            <person name="Tu H."/>
            <person name="Vos H."/>
            <person name="Wang M."/>
            <person name="Wolf Y.I."/>
            <person name="Yamagata H."/>
            <person name="Yamada T."/>
            <person name="Ye Y."/>
            <person name="Shaw J.R."/>
            <person name="Andrews J."/>
            <person name="Crease T.J."/>
            <person name="Tang H."/>
            <person name="Lucas S.M."/>
            <person name="Robertson H.M."/>
            <person name="Bork P."/>
            <person name="Koonin E.V."/>
            <person name="Zdobnov E.M."/>
            <person name="Grigoriev I.V."/>
            <person name="Lynch M."/>
            <person name="Boore J.L."/>
        </authorList>
    </citation>
    <scope>NUCLEOTIDE SEQUENCE [LARGE SCALE GENOMIC DNA]</scope>
</reference>
<accession>E9HN14</accession>
<sequence>MHVVKWNAILAPEMFFPLKLEKQADTTAACRAFQNVYVVPTSHDKFSVGCACYARVEHAKILCQACPCQMILTRVELFLASSMIGMSDVDILIQGYLDEAKNTLIFLQQLAACREILNIISWRFPSFKKGISKTYKLLFCILHNSLPFRGELPVPFGMWNFAQARLIRIQNSVKRLKFSKVGVKKGSRAGKKLKKAKKTSEEKITEKNKKF</sequence>
<dbReference type="KEGG" id="dpx:DAPPUDRAFT_331655"/>
<feature type="compositionally biased region" description="Basic and acidic residues" evidence="1">
    <location>
        <begin position="198"/>
        <end position="211"/>
    </location>
</feature>
<dbReference type="EMBL" id="GL732692">
    <property type="protein sequence ID" value="EFX66873.1"/>
    <property type="molecule type" value="Genomic_DNA"/>
</dbReference>
<dbReference type="InParanoid" id="E9HN14"/>
<evidence type="ECO:0000313" key="2">
    <source>
        <dbReference type="EMBL" id="EFX66873.1"/>
    </source>
</evidence>
<feature type="compositionally biased region" description="Basic residues" evidence="1">
    <location>
        <begin position="187"/>
        <end position="197"/>
    </location>
</feature>
<evidence type="ECO:0000313" key="3">
    <source>
        <dbReference type="Proteomes" id="UP000000305"/>
    </source>
</evidence>
<evidence type="ECO:0000256" key="1">
    <source>
        <dbReference type="SAM" id="MobiDB-lite"/>
    </source>
</evidence>
<proteinExistence type="predicted"/>
<dbReference type="Proteomes" id="UP000000305">
    <property type="component" value="Unassembled WGS sequence"/>
</dbReference>